<sequence length="790" mass="83599">MERNIAAMGITGSSAKGVVASLALGLFAQPLAAREAVPPPIRIEAGPLSAAISTIARAGGVEIVSLEPGLSTVRTGGRALPADPAAALRILLRGTGYRAVAAGPHAFRIERAARVRPERAPRHAPPRVDDDAITVIAGRFPTPLADYPGSVLRIPAESGARLPETAQLGDLARLSPVVFATAFGDGRDKFFIRGIADSSFNGAAKPTTAIYVDDVPVSFGSPNPNVRLYDIASIEVLEGPQGTLYGAGSIGGVIRVTPNPVDLENFGGMATAEGSVQSGGQPGWKVGGAANLPIARGTAGLRLVGYNERQGGYIDDPVLGKDVNRIDVSGGRATFALDLPSGLRVDVGGLYQSTRAADAQFADGQRPLVRNPARPQPYRSDVAVGRLSVRQRWDSGIELASVLSLGHRTSNDRFDATFDVTGSGASVYDIDRSSSVITSETRLSRTARTGLSWVVAVNLQRITDGQSRTFGSPDGAPSIDEVTNDTRSASVFVQGRIPIGRKFDATLGLRYTVARTDSEPARGTIVSFVRGETAAHFDPTIALLYRLDRRWSLIGRYQTGYRNGGVTVARGVGRVADFMPDAISMGEAGVRLNRTGMNGLAGSLVVSYADWRRVLAELVTRRGTPVTENIGDARLLAVEGNAEWRSAGGLRLGAALLYTANSLSGDLAGQTPLPNRRLPDTPDFSARLHAGYDWQGPRGYAMSVMGRAAYVGRSVLGPGPVLDLSQGDFAQFDLRTSAQRGRLSLWVALDNVLNSQANRFALGNPLLLYRREGFAPLAPRRLSAGMTIAY</sequence>
<dbReference type="RefSeq" id="WP_185662289.1">
    <property type="nucleotide sequence ID" value="NZ_JACLAW010000001.1"/>
</dbReference>
<evidence type="ECO:0000256" key="7">
    <source>
        <dbReference type="ARBA" id="ARBA00023065"/>
    </source>
</evidence>
<dbReference type="Pfam" id="PF07715">
    <property type="entry name" value="Plug"/>
    <property type="match status" value="1"/>
</dbReference>
<evidence type="ECO:0000256" key="4">
    <source>
        <dbReference type="ARBA" id="ARBA00022496"/>
    </source>
</evidence>
<evidence type="ECO:0000259" key="14">
    <source>
        <dbReference type="Pfam" id="PF07715"/>
    </source>
</evidence>
<evidence type="ECO:0000259" key="13">
    <source>
        <dbReference type="Pfam" id="PF00593"/>
    </source>
</evidence>
<dbReference type="Pfam" id="PF00593">
    <property type="entry name" value="TonB_dep_Rec_b-barrel"/>
    <property type="match status" value="1"/>
</dbReference>
<protein>
    <submittedName>
        <fullName evidence="15">TonB-dependent receptor</fullName>
    </submittedName>
</protein>
<evidence type="ECO:0000256" key="5">
    <source>
        <dbReference type="ARBA" id="ARBA00022692"/>
    </source>
</evidence>
<dbReference type="AlphaFoldDB" id="A0A7X1KK06"/>
<proteinExistence type="inferred from homology"/>
<dbReference type="EMBL" id="JACLAW010000001">
    <property type="protein sequence ID" value="MBC2664031.1"/>
    <property type="molecule type" value="Genomic_DNA"/>
</dbReference>
<keyword evidence="2 11" id="KW-0813">Transport</keyword>
<keyword evidence="16" id="KW-1185">Reference proteome</keyword>
<dbReference type="GO" id="GO:0006826">
    <property type="term" value="P:iron ion transport"/>
    <property type="evidence" value="ECO:0007669"/>
    <property type="project" value="UniProtKB-KW"/>
</dbReference>
<gene>
    <name evidence="15" type="ORF">H7F51_00715</name>
</gene>
<evidence type="ECO:0000256" key="3">
    <source>
        <dbReference type="ARBA" id="ARBA00022452"/>
    </source>
</evidence>
<keyword evidence="8 12" id="KW-0798">TonB box</keyword>
<evidence type="ECO:0000313" key="16">
    <source>
        <dbReference type="Proteomes" id="UP000566813"/>
    </source>
</evidence>
<evidence type="ECO:0000256" key="9">
    <source>
        <dbReference type="ARBA" id="ARBA00023136"/>
    </source>
</evidence>
<dbReference type="Gene3D" id="3.55.50.30">
    <property type="match status" value="1"/>
</dbReference>
<name>A0A7X1KK06_9SPHN</name>
<dbReference type="PROSITE" id="PS52016">
    <property type="entry name" value="TONB_DEPENDENT_REC_3"/>
    <property type="match status" value="1"/>
</dbReference>
<keyword evidence="7" id="KW-0406">Ion transport</keyword>
<dbReference type="Proteomes" id="UP000566813">
    <property type="component" value="Unassembled WGS sequence"/>
</dbReference>
<comment type="similarity">
    <text evidence="11 12">Belongs to the TonB-dependent receptor family.</text>
</comment>
<dbReference type="GO" id="GO:0009279">
    <property type="term" value="C:cell outer membrane"/>
    <property type="evidence" value="ECO:0007669"/>
    <property type="project" value="UniProtKB-SubCell"/>
</dbReference>
<keyword evidence="9 11" id="KW-0472">Membrane</keyword>
<dbReference type="InterPro" id="IPR012910">
    <property type="entry name" value="Plug_dom"/>
</dbReference>
<keyword evidence="3 11" id="KW-1134">Transmembrane beta strand</keyword>
<dbReference type="InterPro" id="IPR000531">
    <property type="entry name" value="Beta-barrel_TonB"/>
</dbReference>
<evidence type="ECO:0000256" key="2">
    <source>
        <dbReference type="ARBA" id="ARBA00022448"/>
    </source>
</evidence>
<evidence type="ECO:0000256" key="12">
    <source>
        <dbReference type="RuleBase" id="RU003357"/>
    </source>
</evidence>
<organism evidence="15 16">
    <name type="scientific">Novosphingobium flavum</name>
    <dbReference type="NCBI Taxonomy" id="1778672"/>
    <lineage>
        <taxon>Bacteria</taxon>
        <taxon>Pseudomonadati</taxon>
        <taxon>Pseudomonadota</taxon>
        <taxon>Alphaproteobacteria</taxon>
        <taxon>Sphingomonadales</taxon>
        <taxon>Sphingomonadaceae</taxon>
        <taxon>Novosphingobium</taxon>
    </lineage>
</organism>
<keyword evidence="15" id="KW-0675">Receptor</keyword>
<dbReference type="PANTHER" id="PTHR32552">
    <property type="entry name" value="FERRICHROME IRON RECEPTOR-RELATED"/>
    <property type="match status" value="1"/>
</dbReference>
<keyword evidence="4" id="KW-0410">Iron transport</keyword>
<dbReference type="InterPro" id="IPR036942">
    <property type="entry name" value="Beta-barrel_TonB_sf"/>
</dbReference>
<evidence type="ECO:0000256" key="6">
    <source>
        <dbReference type="ARBA" id="ARBA00023004"/>
    </source>
</evidence>
<dbReference type="PANTHER" id="PTHR32552:SF81">
    <property type="entry name" value="TONB-DEPENDENT OUTER MEMBRANE RECEPTOR"/>
    <property type="match status" value="1"/>
</dbReference>
<feature type="domain" description="TonB-dependent receptor-like beta-barrel" evidence="13">
    <location>
        <begin position="349"/>
        <end position="751"/>
    </location>
</feature>
<evidence type="ECO:0000256" key="10">
    <source>
        <dbReference type="ARBA" id="ARBA00023237"/>
    </source>
</evidence>
<comment type="subcellular location">
    <subcellularLocation>
        <location evidence="1 11">Cell outer membrane</location>
        <topology evidence="1 11">Multi-pass membrane protein</topology>
    </subcellularLocation>
</comment>
<evidence type="ECO:0000313" key="15">
    <source>
        <dbReference type="EMBL" id="MBC2664031.1"/>
    </source>
</evidence>
<dbReference type="InterPro" id="IPR039426">
    <property type="entry name" value="TonB-dep_rcpt-like"/>
</dbReference>
<keyword evidence="6" id="KW-0408">Iron</keyword>
<reference evidence="15 16" key="1">
    <citation type="submission" date="2020-08" db="EMBL/GenBank/DDBJ databases">
        <title>The genome sequence of type strain Novosphingobium flavum NBRC 111647.</title>
        <authorList>
            <person name="Liu Y."/>
        </authorList>
    </citation>
    <scope>NUCLEOTIDE SEQUENCE [LARGE SCALE GENOMIC DNA]</scope>
    <source>
        <strain evidence="15 16">NBRC 111647</strain>
    </source>
</reference>
<feature type="domain" description="TonB-dependent receptor plug" evidence="14">
    <location>
        <begin position="144"/>
        <end position="253"/>
    </location>
</feature>
<keyword evidence="10 11" id="KW-0998">Cell outer membrane</keyword>
<keyword evidence="5 11" id="KW-0812">Transmembrane</keyword>
<accession>A0A7X1KK06</accession>
<evidence type="ECO:0000256" key="8">
    <source>
        <dbReference type="ARBA" id="ARBA00023077"/>
    </source>
</evidence>
<evidence type="ECO:0000256" key="1">
    <source>
        <dbReference type="ARBA" id="ARBA00004571"/>
    </source>
</evidence>
<dbReference type="Gene3D" id="2.40.170.20">
    <property type="entry name" value="TonB-dependent receptor, beta-barrel domain"/>
    <property type="match status" value="1"/>
</dbReference>
<evidence type="ECO:0000256" key="11">
    <source>
        <dbReference type="PROSITE-ProRule" id="PRU01360"/>
    </source>
</evidence>
<comment type="caution">
    <text evidence="15">The sequence shown here is derived from an EMBL/GenBank/DDBJ whole genome shotgun (WGS) entry which is preliminary data.</text>
</comment>
<dbReference type="SUPFAM" id="SSF56935">
    <property type="entry name" value="Porins"/>
    <property type="match status" value="1"/>
</dbReference>